<comment type="similarity">
    <text evidence="2">Belongs to the TAF7 family.</text>
</comment>
<dbReference type="GO" id="GO:0051123">
    <property type="term" value="P:RNA polymerase II preinitiation complex assembly"/>
    <property type="evidence" value="ECO:0007669"/>
    <property type="project" value="TreeGrafter"/>
</dbReference>
<dbReference type="GO" id="GO:0005669">
    <property type="term" value="C:transcription factor TFIID complex"/>
    <property type="evidence" value="ECO:0007669"/>
    <property type="project" value="InterPro"/>
</dbReference>
<dbReference type="AlphaFoldDB" id="A0A835YLK6"/>
<keyword evidence="4" id="KW-0804">Transcription</keyword>
<comment type="subcellular location">
    <subcellularLocation>
        <location evidence="1">Nucleus</location>
    </subcellularLocation>
</comment>
<keyword evidence="3" id="KW-0805">Transcription regulation</keyword>
<proteinExistence type="inferred from homology"/>
<dbReference type="InterPro" id="IPR006751">
    <property type="entry name" value="TAFII55_prot_cons_reg"/>
</dbReference>
<protein>
    <submittedName>
        <fullName evidence="7">TAFII55 protein conserved region-domain-containing protein</fullName>
    </submittedName>
</protein>
<evidence type="ECO:0000313" key="7">
    <source>
        <dbReference type="EMBL" id="KAG5177736.1"/>
    </source>
</evidence>
<evidence type="ECO:0000256" key="5">
    <source>
        <dbReference type="ARBA" id="ARBA00023242"/>
    </source>
</evidence>
<gene>
    <name evidence="7" type="ORF">JKP88DRAFT_331551</name>
</gene>
<dbReference type="GO" id="GO:0016251">
    <property type="term" value="F:RNA polymerase II general transcription initiation factor activity"/>
    <property type="evidence" value="ECO:0007669"/>
    <property type="project" value="TreeGrafter"/>
</dbReference>
<dbReference type="SMART" id="SM01370">
    <property type="entry name" value="TAFII55_N"/>
    <property type="match status" value="1"/>
</dbReference>
<name>A0A835YLK6_9STRA</name>
<dbReference type="EMBL" id="JAFCMP010000522">
    <property type="protein sequence ID" value="KAG5177736.1"/>
    <property type="molecule type" value="Genomic_DNA"/>
</dbReference>
<dbReference type="Proteomes" id="UP000664859">
    <property type="component" value="Unassembled WGS sequence"/>
</dbReference>
<dbReference type="CDD" id="cd08047">
    <property type="entry name" value="TAF7"/>
    <property type="match status" value="1"/>
</dbReference>
<evidence type="ECO:0000256" key="2">
    <source>
        <dbReference type="ARBA" id="ARBA00009368"/>
    </source>
</evidence>
<evidence type="ECO:0000313" key="8">
    <source>
        <dbReference type="Proteomes" id="UP000664859"/>
    </source>
</evidence>
<dbReference type="OrthoDB" id="153872at2759"/>
<comment type="caution">
    <text evidence="7">The sequence shown here is derived from an EMBL/GenBank/DDBJ whole genome shotgun (WGS) entry which is preliminary data.</text>
</comment>
<evidence type="ECO:0000256" key="1">
    <source>
        <dbReference type="ARBA" id="ARBA00004123"/>
    </source>
</evidence>
<sequence>MTTASAGLYRQLILRVPDKLKGRVRERVQAGQSDNMDFVQDGENPLKYVFTIDGERYPARLVNLPCNLETLKTTDNTMYYKSADIGQMLIVYEDEDAFNADAEDASIGPAQYYADGITPPTRNIVRRKFVKARPVLGKFPKAQVMTVESQLEMLINATAAEPVTEVHEEIVDFEPWMLDPSAAITGRVAGVTLQITGSSNVTEMRAAGEGGALFGHEVLAYHPEALLARGELPIEEPPKQAAPAAPAVVAVSVGPKAPVAAQPQAAAAAPAAQAPTAMDISTHSLPSAVDDELDGLLNAEEDHFEDLFNMDPKDSLLGGGFM</sequence>
<dbReference type="PANTHER" id="PTHR12228:SF0">
    <property type="entry name" value="TATA-BOX BINDING PROTEIN ASSOCIATED FACTOR 7"/>
    <property type="match status" value="1"/>
</dbReference>
<dbReference type="PANTHER" id="PTHR12228">
    <property type="entry name" value="TRANSCRIPTION INITIATION FACTOR TFIID 55 KD SUBUNIT-RELATED"/>
    <property type="match status" value="1"/>
</dbReference>
<evidence type="ECO:0000256" key="3">
    <source>
        <dbReference type="ARBA" id="ARBA00023015"/>
    </source>
</evidence>
<evidence type="ECO:0000259" key="6">
    <source>
        <dbReference type="SMART" id="SM01370"/>
    </source>
</evidence>
<reference evidence="7" key="1">
    <citation type="submission" date="2021-02" db="EMBL/GenBank/DDBJ databases">
        <title>First Annotated Genome of the Yellow-green Alga Tribonema minus.</title>
        <authorList>
            <person name="Mahan K.M."/>
        </authorList>
    </citation>
    <scope>NUCLEOTIDE SEQUENCE</scope>
    <source>
        <strain evidence="7">UTEX B ZZ1240</strain>
    </source>
</reference>
<dbReference type="InterPro" id="IPR037817">
    <property type="entry name" value="TAF7"/>
</dbReference>
<organism evidence="7 8">
    <name type="scientific">Tribonema minus</name>
    <dbReference type="NCBI Taxonomy" id="303371"/>
    <lineage>
        <taxon>Eukaryota</taxon>
        <taxon>Sar</taxon>
        <taxon>Stramenopiles</taxon>
        <taxon>Ochrophyta</taxon>
        <taxon>PX clade</taxon>
        <taxon>Xanthophyceae</taxon>
        <taxon>Tribonematales</taxon>
        <taxon>Tribonemataceae</taxon>
        <taxon>Tribonema</taxon>
    </lineage>
</organism>
<accession>A0A835YLK6</accession>
<feature type="domain" description="TAFII55 protein conserved region" evidence="6">
    <location>
        <begin position="8"/>
        <end position="162"/>
    </location>
</feature>
<keyword evidence="8" id="KW-1185">Reference proteome</keyword>
<keyword evidence="5" id="KW-0539">Nucleus</keyword>
<evidence type="ECO:0000256" key="4">
    <source>
        <dbReference type="ARBA" id="ARBA00023163"/>
    </source>
</evidence>
<dbReference type="Pfam" id="PF04658">
    <property type="entry name" value="TAFII55_N"/>
    <property type="match status" value="1"/>
</dbReference>